<keyword evidence="5" id="KW-1185">Reference proteome</keyword>
<evidence type="ECO:0000313" key="5">
    <source>
        <dbReference type="Proteomes" id="UP000001299"/>
    </source>
</evidence>
<gene>
    <name evidence="4" type="ordered locus">bpr_I0925</name>
</gene>
<dbReference type="InterPro" id="IPR002035">
    <property type="entry name" value="VWF_A"/>
</dbReference>
<feature type="chain" id="PRO_5038587085" evidence="2">
    <location>
        <begin position="28"/>
        <end position="568"/>
    </location>
</feature>
<evidence type="ECO:0000256" key="1">
    <source>
        <dbReference type="SAM" id="MobiDB-lite"/>
    </source>
</evidence>
<dbReference type="KEGG" id="bpb:bpr_I0925"/>
<feature type="signal peptide" evidence="2">
    <location>
        <begin position="1"/>
        <end position="27"/>
    </location>
</feature>
<dbReference type="InterPro" id="IPR021908">
    <property type="entry name" value="YfbK_C"/>
</dbReference>
<dbReference type="InterPro" id="IPR051173">
    <property type="entry name" value="Ca_channel_alpha-2/delta"/>
</dbReference>
<proteinExistence type="predicted"/>
<feature type="domain" description="VWFA" evidence="3">
    <location>
        <begin position="211"/>
        <end position="389"/>
    </location>
</feature>
<dbReference type="STRING" id="515622.bpr_I0925"/>
<protein>
    <submittedName>
        <fullName evidence="4">von Willebrand factor type A domain-containing protein</fullName>
    </submittedName>
</protein>
<dbReference type="PROSITE" id="PS50234">
    <property type="entry name" value="VWFA"/>
    <property type="match status" value="1"/>
</dbReference>
<sequence>MEGKIMKKNAKGLSLLIGSSLLMTTLAGCGGTSNMTDSTASEAEYYQNDTYTEGAAQAPVNSDAKSADERGKYSAGTNNNYKYSDNTTDNYYGDKKVINNNESYTKPEENGFNLVMNQPLSTFAADVDTASYSNVRRMIEDGYAVGEIDPESVRPEEFINYFNYDLYEPEKGDLFGITTEVSACPWNSDNQLMFVGMKTGEIDMEEAPVSNLVFLIDVSGSMSSRNKLPLLQKSFDELVDSLPDEGTISIVTYSGEEKVVLSGEPMSNKKGIKKAIDKLHANGCTNGQAGMQKAYEIAQKYFIEGGNNRVIMATDGDLNVGISDLDDLEKFITDKKDEGVFLSILGFGEGNYKDDKMQTLADCGNGNYSYIDSLEEGKKVLVDEMSSTLYTVAKDVKLQVEFNPANVNAYRLIGYENRMMDDQDFNDDTKDGGEIGAGHSVVALYEIVPARSPKAIDLKYQDEQKAVSGEKVKYAHEFATVSVRYKDPDDDKSQLFSVVVGDDVVTENPSDDFKFAGSVAEFAMILENSENKGTSSFEDIIKTYKELEETDDYQDEFFYLVKTLSKRS</sequence>
<evidence type="ECO:0000313" key="4">
    <source>
        <dbReference type="EMBL" id="ADL33667.1"/>
    </source>
</evidence>
<dbReference type="CDD" id="cd01465">
    <property type="entry name" value="vWA_subgroup"/>
    <property type="match status" value="1"/>
</dbReference>
<evidence type="ECO:0000259" key="3">
    <source>
        <dbReference type="PROSITE" id="PS50234"/>
    </source>
</evidence>
<feature type="region of interest" description="Disordered" evidence="1">
    <location>
        <begin position="52"/>
        <end position="87"/>
    </location>
</feature>
<dbReference type="InterPro" id="IPR022156">
    <property type="entry name" value="Uncharacterised_YfbK_N"/>
</dbReference>
<reference evidence="4 5" key="1">
    <citation type="journal article" date="2010" name="PLoS ONE">
        <title>The glycobiome of the rumen bacterium Butyrivibrio proteoclasticus B316(T) highlights adaptation to a polysaccharide-rich environment.</title>
        <authorList>
            <person name="Kelly W.J."/>
            <person name="Leahy S.C."/>
            <person name="Altermann E."/>
            <person name="Yeoman C.J."/>
            <person name="Dunne J.C."/>
            <person name="Kong Z."/>
            <person name="Pacheco D.M."/>
            <person name="Li D."/>
            <person name="Noel S.J."/>
            <person name="Moon C.D."/>
            <person name="Cookson A.L."/>
            <person name="Attwood G.T."/>
        </authorList>
    </citation>
    <scope>NUCLEOTIDE SEQUENCE [LARGE SCALE GENOMIC DNA]</scope>
    <source>
        <strain evidence="5">ATCC 51982 / DSM 14932 / B316</strain>
    </source>
</reference>
<evidence type="ECO:0000256" key="2">
    <source>
        <dbReference type="SAM" id="SignalP"/>
    </source>
</evidence>
<dbReference type="Gene3D" id="3.40.50.410">
    <property type="entry name" value="von Willebrand factor, type A domain"/>
    <property type="match status" value="1"/>
</dbReference>
<dbReference type="PROSITE" id="PS51257">
    <property type="entry name" value="PROKAR_LIPOPROTEIN"/>
    <property type="match status" value="1"/>
</dbReference>
<feature type="compositionally biased region" description="Polar residues" evidence="1">
    <location>
        <begin position="75"/>
        <end position="87"/>
    </location>
</feature>
<dbReference type="EMBL" id="CP001810">
    <property type="protein sequence ID" value="ADL33667.1"/>
    <property type="molecule type" value="Genomic_DNA"/>
</dbReference>
<organism evidence="4 5">
    <name type="scientific">Butyrivibrio proteoclasticus (strain ATCC 51982 / DSM 14932 / B316)</name>
    <name type="common">Clostridium proteoclasticum</name>
    <dbReference type="NCBI Taxonomy" id="515622"/>
    <lineage>
        <taxon>Bacteria</taxon>
        <taxon>Bacillati</taxon>
        <taxon>Bacillota</taxon>
        <taxon>Clostridia</taxon>
        <taxon>Lachnospirales</taxon>
        <taxon>Lachnospiraceae</taxon>
        <taxon>Butyrivibrio</taxon>
    </lineage>
</organism>
<dbReference type="PANTHER" id="PTHR10166">
    <property type="entry name" value="VOLTAGE-DEPENDENT CALCIUM CHANNEL SUBUNIT ALPHA-2/DELTA-RELATED"/>
    <property type="match status" value="1"/>
</dbReference>
<dbReference type="AlphaFoldDB" id="E0S1J2"/>
<dbReference type="HOGENOM" id="CLU_019123_2_2_9"/>
<dbReference type="Pfam" id="PF00092">
    <property type="entry name" value="VWA"/>
    <property type="match status" value="1"/>
</dbReference>
<dbReference type="SMART" id="SM00327">
    <property type="entry name" value="VWA"/>
    <property type="match status" value="1"/>
</dbReference>
<dbReference type="eggNOG" id="COG2304">
    <property type="taxonomic scope" value="Bacteria"/>
</dbReference>
<dbReference type="Proteomes" id="UP000001299">
    <property type="component" value="Chromosome 1"/>
</dbReference>
<dbReference type="Pfam" id="PF12034">
    <property type="entry name" value="YfbK_C"/>
    <property type="match status" value="1"/>
</dbReference>
<dbReference type="SUPFAM" id="SSF53300">
    <property type="entry name" value="vWA-like"/>
    <property type="match status" value="1"/>
</dbReference>
<dbReference type="Pfam" id="PF12450">
    <property type="entry name" value="vWF_A"/>
    <property type="match status" value="1"/>
</dbReference>
<dbReference type="PANTHER" id="PTHR10166:SF37">
    <property type="entry name" value="STOLID, ISOFORM H"/>
    <property type="match status" value="1"/>
</dbReference>
<keyword evidence="2" id="KW-0732">Signal</keyword>
<accession>E0S1J2</accession>
<name>E0S1J2_BUTPB</name>
<dbReference type="InterPro" id="IPR036465">
    <property type="entry name" value="vWFA_dom_sf"/>
</dbReference>